<comment type="subcellular location">
    <subcellularLocation>
        <location evidence="1">Nucleus</location>
    </subcellularLocation>
</comment>
<dbReference type="InterPro" id="IPR047399">
    <property type="entry name" value="Tudor_PHF1"/>
</dbReference>
<dbReference type="FunFam" id="3.30.40.10:FF:000125">
    <property type="entry name" value="Putative PHD finger protein 1"/>
    <property type="match status" value="1"/>
</dbReference>
<feature type="domain" description="PHD-type" evidence="8">
    <location>
        <begin position="85"/>
        <end position="136"/>
    </location>
</feature>
<dbReference type="PROSITE" id="PS50016">
    <property type="entry name" value="ZF_PHD_2"/>
    <property type="match status" value="1"/>
</dbReference>
<dbReference type="SMART" id="SM00333">
    <property type="entry name" value="TUDOR"/>
    <property type="match status" value="1"/>
</dbReference>
<dbReference type="GO" id="GO:0005634">
    <property type="term" value="C:nucleus"/>
    <property type="evidence" value="ECO:0007669"/>
    <property type="project" value="UniProtKB-SubCell"/>
</dbReference>
<dbReference type="CDD" id="cd20449">
    <property type="entry name" value="Tudor_PHF1"/>
    <property type="match status" value="1"/>
</dbReference>
<keyword evidence="10" id="KW-1185">Reference proteome</keyword>
<evidence type="ECO:0000313" key="9">
    <source>
        <dbReference type="Ensembl" id="ENSSRHP00000038399.1"/>
    </source>
</evidence>
<dbReference type="PANTHER" id="PTHR12628:SF11">
    <property type="entry name" value="PHD FINGER PROTEIN 1"/>
    <property type="match status" value="1"/>
</dbReference>
<accession>A0A673ILB3</accession>
<evidence type="ECO:0000256" key="3">
    <source>
        <dbReference type="ARBA" id="ARBA00022737"/>
    </source>
</evidence>
<proteinExistence type="predicted"/>
<dbReference type="FunFam" id="2.30.30.140:FF:000086">
    <property type="entry name" value="PHD finger protein 1"/>
    <property type="match status" value="1"/>
</dbReference>
<dbReference type="PROSITE" id="PS01359">
    <property type="entry name" value="ZF_PHD_1"/>
    <property type="match status" value="1"/>
</dbReference>
<evidence type="ECO:0000313" key="10">
    <source>
        <dbReference type="Proteomes" id="UP000472270"/>
    </source>
</evidence>
<dbReference type="InterPro" id="IPR019787">
    <property type="entry name" value="Znf_PHD-finger"/>
</dbReference>
<dbReference type="InterPro" id="IPR002999">
    <property type="entry name" value="Tudor"/>
</dbReference>
<dbReference type="Ensembl" id="ENSSRHT00000039499.1">
    <property type="protein sequence ID" value="ENSSRHP00000038399.1"/>
    <property type="gene ID" value="ENSSRHG00000019588.1"/>
</dbReference>
<reference evidence="9" key="2">
    <citation type="submission" date="2025-09" db="UniProtKB">
        <authorList>
            <consortium name="Ensembl"/>
        </authorList>
    </citation>
    <scope>IDENTIFICATION</scope>
</reference>
<dbReference type="AlphaFoldDB" id="A0A673ILB3"/>
<dbReference type="Pfam" id="PF18104">
    <property type="entry name" value="Tudor_2"/>
    <property type="match status" value="1"/>
</dbReference>
<dbReference type="SUPFAM" id="SSF57903">
    <property type="entry name" value="FYVE/PHD zinc finger"/>
    <property type="match status" value="1"/>
</dbReference>
<evidence type="ECO:0000256" key="6">
    <source>
        <dbReference type="ARBA" id="ARBA00023242"/>
    </source>
</evidence>
<evidence type="ECO:0000259" key="8">
    <source>
        <dbReference type="PROSITE" id="PS50016"/>
    </source>
</evidence>
<dbReference type="SMART" id="SM00249">
    <property type="entry name" value="PHD"/>
    <property type="match status" value="1"/>
</dbReference>
<dbReference type="GO" id="GO:0003677">
    <property type="term" value="F:DNA binding"/>
    <property type="evidence" value="ECO:0007669"/>
    <property type="project" value="TreeGrafter"/>
</dbReference>
<evidence type="ECO:0000256" key="5">
    <source>
        <dbReference type="ARBA" id="ARBA00022833"/>
    </source>
</evidence>
<dbReference type="InterPro" id="IPR019786">
    <property type="entry name" value="Zinc_finger_PHD-type_CS"/>
</dbReference>
<dbReference type="Gene3D" id="2.30.30.140">
    <property type="match status" value="1"/>
</dbReference>
<evidence type="ECO:0000256" key="1">
    <source>
        <dbReference type="ARBA" id="ARBA00004123"/>
    </source>
</evidence>
<evidence type="ECO:0000256" key="2">
    <source>
        <dbReference type="ARBA" id="ARBA00022723"/>
    </source>
</evidence>
<reference evidence="9" key="1">
    <citation type="submission" date="2025-08" db="UniProtKB">
        <authorList>
            <consortium name="Ensembl"/>
        </authorList>
    </citation>
    <scope>IDENTIFICATION</scope>
</reference>
<dbReference type="PANTHER" id="PTHR12628">
    <property type="entry name" value="POLYCOMB-LIKE TRANSCRIPTION FACTOR"/>
    <property type="match status" value="1"/>
</dbReference>
<dbReference type="Gene3D" id="3.30.40.10">
    <property type="entry name" value="Zinc/RING finger domain, C3HC4 (zinc finger)"/>
    <property type="match status" value="1"/>
</dbReference>
<dbReference type="Pfam" id="PF00628">
    <property type="entry name" value="PHD"/>
    <property type="match status" value="1"/>
</dbReference>
<dbReference type="GO" id="GO:0003682">
    <property type="term" value="F:chromatin binding"/>
    <property type="evidence" value="ECO:0007669"/>
    <property type="project" value="TreeGrafter"/>
</dbReference>
<dbReference type="InterPro" id="IPR013083">
    <property type="entry name" value="Znf_RING/FYVE/PHD"/>
</dbReference>
<protein>
    <submittedName>
        <fullName evidence="9">PHD finger protein 1</fullName>
    </submittedName>
</protein>
<sequence length="190" mass="21743">RYIPSTYDLLMPLDLFFALFFPTLFRMGGVSEGEDVLARWSDGLLYLGNVKRVDSVKQCCLVRFEDNSEFWVLRKDIHSFSSGGEEVCCICDAPPLKEPLVNCLKCRHGYHPECHTPPIEPEVDPNSWICRQCVFAVATKRGGALKRGRFARLMQIMKVRLPYQLSSLDWDPQHLTNQQQCYCYCAGPGE</sequence>
<dbReference type="SUPFAM" id="SSF63748">
    <property type="entry name" value="Tudor/PWWP/MBT"/>
    <property type="match status" value="1"/>
</dbReference>
<keyword evidence="4 7" id="KW-0863">Zinc-finger</keyword>
<evidence type="ECO:0000256" key="7">
    <source>
        <dbReference type="PROSITE-ProRule" id="PRU00146"/>
    </source>
</evidence>
<organism evidence="9 10">
    <name type="scientific">Sinocyclocheilus rhinocerous</name>
    <dbReference type="NCBI Taxonomy" id="307959"/>
    <lineage>
        <taxon>Eukaryota</taxon>
        <taxon>Metazoa</taxon>
        <taxon>Chordata</taxon>
        <taxon>Craniata</taxon>
        <taxon>Vertebrata</taxon>
        <taxon>Euteleostomi</taxon>
        <taxon>Actinopterygii</taxon>
        <taxon>Neopterygii</taxon>
        <taxon>Teleostei</taxon>
        <taxon>Ostariophysi</taxon>
        <taxon>Cypriniformes</taxon>
        <taxon>Cyprinidae</taxon>
        <taxon>Cyprininae</taxon>
        <taxon>Sinocyclocheilus</taxon>
    </lineage>
</organism>
<keyword evidence="2" id="KW-0479">Metal-binding</keyword>
<dbReference type="GO" id="GO:0045814">
    <property type="term" value="P:negative regulation of gene expression, epigenetic"/>
    <property type="evidence" value="ECO:0007669"/>
    <property type="project" value="TreeGrafter"/>
</dbReference>
<keyword evidence="3" id="KW-0677">Repeat</keyword>
<dbReference type="GO" id="GO:0008270">
    <property type="term" value="F:zinc ion binding"/>
    <property type="evidence" value="ECO:0007669"/>
    <property type="project" value="UniProtKB-KW"/>
</dbReference>
<dbReference type="InterPro" id="IPR040477">
    <property type="entry name" value="KDM4-like_Tudor"/>
</dbReference>
<dbReference type="InterPro" id="IPR011011">
    <property type="entry name" value="Znf_FYVE_PHD"/>
</dbReference>
<evidence type="ECO:0000256" key="4">
    <source>
        <dbReference type="ARBA" id="ARBA00022771"/>
    </source>
</evidence>
<dbReference type="InterPro" id="IPR001965">
    <property type="entry name" value="Znf_PHD"/>
</dbReference>
<name>A0A673ILB3_9TELE</name>
<keyword evidence="6" id="KW-0539">Nucleus</keyword>
<keyword evidence="5" id="KW-0862">Zinc</keyword>
<dbReference type="Proteomes" id="UP000472270">
    <property type="component" value="Unassembled WGS sequence"/>
</dbReference>